<dbReference type="STRING" id="34085.AB406_0682"/>
<organism evidence="9 10">
    <name type="scientific">Riemerella anatipestifer RA-CH-1</name>
    <dbReference type="NCBI Taxonomy" id="1228997"/>
    <lineage>
        <taxon>Bacteria</taxon>
        <taxon>Pseudomonadati</taxon>
        <taxon>Bacteroidota</taxon>
        <taxon>Flavobacteriia</taxon>
        <taxon>Flavobacteriales</taxon>
        <taxon>Weeksellaceae</taxon>
        <taxon>Riemerella</taxon>
    </lineage>
</organism>
<feature type="domain" description="ComEC/Rec2-related protein" evidence="7">
    <location>
        <begin position="230"/>
        <end position="492"/>
    </location>
</feature>
<feature type="transmembrane region" description="Helical" evidence="6">
    <location>
        <begin position="67"/>
        <end position="86"/>
    </location>
</feature>
<dbReference type="PANTHER" id="PTHR30619">
    <property type="entry name" value="DNA INTERNALIZATION/COMPETENCE PROTEIN COMEC/REC2"/>
    <property type="match status" value="1"/>
</dbReference>
<sequence length="602" mass="70322">MLNLVSCISLFIKVKKQILFSLFISFSLGVFLQDLSELSWQQSNITTTLGAISLGLIWVKADWLVRIRIWLLNIFFLCFGVFTHYLNSEKSVLPSVSKKEELVFKIEQKLNSTAKNKRYEITAFYQNQPLKAVLSVPKDLEELDYMHYYQSQLSLYPLEPSKNNYQFDYAKYQARKGVYYRAYAKDLHKAPKSELTFSEKMKQWRLELLSNIDKNEKLSQQTRAFLKGIVLADRTEVDAETNTNFRRSGLTHVLAISGSHIAIIFGVIYMLLSLIVPAKFRTGVILFSLVLIWIFTWFIGWGSSVVRSCIMLTVYFGFVLLQRKPQVLDALALAGLGILMVDTQELFSVGFQLSFSAVLGIYWFNKPIIRLFPNPRNKTQKLLLYTFTVSTAAQLGTMPIVIYYFHQYSAWSILANLLVLPLMEIVIIISFLMTIIFGLGIYWSWLSFTYDWLIKALLWLIGFFGKIEMGYFQDIPLSIWEMGVWAVGLYFLREILIRFTWRGFMKLMFSVLLFFGIKMGLDVRAYHDKEARWHYHYHTKVFSVLDKGKVYFWVSDKDNLEMLESYLIKPYVISKRAESYKVKMMSKEVDEVIFNGKRYLFQ</sequence>
<keyword evidence="10" id="KW-1185">Reference proteome</keyword>
<evidence type="ECO:0008006" key="11">
    <source>
        <dbReference type="Google" id="ProtNLM"/>
    </source>
</evidence>
<evidence type="ECO:0000313" key="9">
    <source>
        <dbReference type="EMBL" id="AFR35693.1"/>
    </source>
</evidence>
<dbReference type="PATRIC" id="fig|1228997.3.peg.1090"/>
<dbReference type="InterPro" id="IPR052159">
    <property type="entry name" value="Competence_DNA_uptake"/>
</dbReference>
<feature type="transmembrane region" description="Helical" evidence="6">
    <location>
        <begin position="278"/>
        <end position="298"/>
    </location>
</feature>
<feature type="transmembrane region" description="Helical" evidence="6">
    <location>
        <begin position="346"/>
        <end position="364"/>
    </location>
</feature>
<proteinExistence type="predicted"/>
<dbReference type="Pfam" id="PF13567">
    <property type="entry name" value="DUF4131"/>
    <property type="match status" value="1"/>
</dbReference>
<feature type="transmembrane region" description="Helical" evidence="6">
    <location>
        <begin position="452"/>
        <end position="469"/>
    </location>
</feature>
<evidence type="ECO:0000259" key="7">
    <source>
        <dbReference type="Pfam" id="PF03772"/>
    </source>
</evidence>
<evidence type="ECO:0000313" key="10">
    <source>
        <dbReference type="Proteomes" id="UP000006276"/>
    </source>
</evidence>
<feature type="transmembrane region" description="Helical" evidence="6">
    <location>
        <begin position="43"/>
        <end position="61"/>
    </location>
</feature>
<evidence type="ECO:0000256" key="6">
    <source>
        <dbReference type="SAM" id="Phobius"/>
    </source>
</evidence>
<dbReference type="Pfam" id="PF03772">
    <property type="entry name" value="Competence"/>
    <property type="match status" value="1"/>
</dbReference>
<feature type="transmembrane region" description="Helical" evidence="6">
    <location>
        <begin position="384"/>
        <end position="405"/>
    </location>
</feature>
<accession>J9R689</accession>
<dbReference type="AlphaFoldDB" id="J9R689"/>
<keyword evidence="2" id="KW-1003">Cell membrane</keyword>
<dbReference type="Proteomes" id="UP000006276">
    <property type="component" value="Chromosome"/>
</dbReference>
<keyword evidence="3 6" id="KW-0812">Transmembrane</keyword>
<dbReference type="HOGENOM" id="CLU_010363_5_0_10"/>
<comment type="subcellular location">
    <subcellularLocation>
        <location evidence="1">Cell membrane</location>
        <topology evidence="1">Multi-pass membrane protein</topology>
    </subcellularLocation>
</comment>
<dbReference type="InterPro" id="IPR004477">
    <property type="entry name" value="ComEC_N"/>
</dbReference>
<evidence type="ECO:0000256" key="4">
    <source>
        <dbReference type="ARBA" id="ARBA00022989"/>
    </source>
</evidence>
<evidence type="ECO:0000256" key="1">
    <source>
        <dbReference type="ARBA" id="ARBA00004651"/>
    </source>
</evidence>
<feature type="transmembrane region" description="Helical" evidence="6">
    <location>
        <begin position="425"/>
        <end position="445"/>
    </location>
</feature>
<dbReference type="InterPro" id="IPR025405">
    <property type="entry name" value="DUF4131"/>
</dbReference>
<keyword evidence="4 6" id="KW-1133">Transmembrane helix</keyword>
<gene>
    <name evidence="9" type="ORF">B739_1095</name>
</gene>
<protein>
    <recommendedName>
        <fullName evidence="11">ComEC/Rec2-related protein domain-containing protein</fullName>
    </recommendedName>
</protein>
<evidence type="ECO:0000256" key="5">
    <source>
        <dbReference type="ARBA" id="ARBA00023136"/>
    </source>
</evidence>
<feature type="domain" description="DUF4131" evidence="8">
    <location>
        <begin position="48"/>
        <end position="186"/>
    </location>
</feature>
<feature type="transmembrane region" description="Helical" evidence="6">
    <location>
        <begin position="253"/>
        <end position="272"/>
    </location>
</feature>
<feature type="transmembrane region" description="Helical" evidence="6">
    <location>
        <begin position="504"/>
        <end position="521"/>
    </location>
</feature>
<evidence type="ECO:0000256" key="2">
    <source>
        <dbReference type="ARBA" id="ARBA00022475"/>
    </source>
</evidence>
<name>J9R689_RIEAN</name>
<keyword evidence="5 6" id="KW-0472">Membrane</keyword>
<dbReference type="PANTHER" id="PTHR30619:SF1">
    <property type="entry name" value="RECOMBINATION PROTEIN 2"/>
    <property type="match status" value="1"/>
</dbReference>
<feature type="transmembrane region" description="Helical" evidence="6">
    <location>
        <begin position="18"/>
        <end position="36"/>
    </location>
</feature>
<dbReference type="EMBL" id="CP003787">
    <property type="protein sequence ID" value="AFR35693.1"/>
    <property type="molecule type" value="Genomic_DNA"/>
</dbReference>
<evidence type="ECO:0000256" key="3">
    <source>
        <dbReference type="ARBA" id="ARBA00022692"/>
    </source>
</evidence>
<dbReference type="NCBIfam" id="TIGR00360">
    <property type="entry name" value="ComEC_N-term"/>
    <property type="match status" value="1"/>
</dbReference>
<dbReference type="GO" id="GO:0005886">
    <property type="term" value="C:plasma membrane"/>
    <property type="evidence" value="ECO:0007669"/>
    <property type="project" value="UniProtKB-SubCell"/>
</dbReference>
<dbReference type="KEGG" id="rag:B739_1095"/>
<evidence type="ECO:0000259" key="8">
    <source>
        <dbReference type="Pfam" id="PF13567"/>
    </source>
</evidence>
<reference evidence="9 10" key="1">
    <citation type="submission" date="2012-09" db="EMBL/GenBank/DDBJ databases">
        <title>Riemerella anatipestifer vaccine strains.</title>
        <authorList>
            <person name="Chun C.A."/>
            <person name="Shu W.M."/>
            <person name="Kang Z.D."/>
            <person name="Jia W.X."/>
        </authorList>
    </citation>
    <scope>NUCLEOTIDE SEQUENCE [LARGE SCALE GENOMIC DNA]</scope>
    <source>
        <strain evidence="9 10">RA-CH-1</strain>
    </source>
</reference>